<dbReference type="SUPFAM" id="SSF55874">
    <property type="entry name" value="ATPase domain of HSP90 chaperone/DNA topoisomerase II/histidine kinase"/>
    <property type="match status" value="1"/>
</dbReference>
<keyword evidence="4" id="KW-0472">Membrane</keyword>
<keyword evidence="4" id="KW-0812">Transmembrane</keyword>
<feature type="transmembrane region" description="Helical" evidence="4">
    <location>
        <begin position="58"/>
        <end position="79"/>
    </location>
</feature>
<keyword evidence="6" id="KW-1185">Reference proteome</keyword>
<feature type="transmembrane region" description="Helical" evidence="4">
    <location>
        <begin position="149"/>
        <end position="166"/>
    </location>
</feature>
<feature type="transmembrane region" description="Helical" evidence="4">
    <location>
        <begin position="118"/>
        <end position="137"/>
    </location>
</feature>
<dbReference type="EMBL" id="VFMN01000001">
    <property type="protein sequence ID" value="TQJ07876.1"/>
    <property type="molecule type" value="Genomic_DNA"/>
</dbReference>
<dbReference type="PANTHER" id="PTHR24421">
    <property type="entry name" value="NITRATE/NITRITE SENSOR PROTEIN NARX-RELATED"/>
    <property type="match status" value="1"/>
</dbReference>
<dbReference type="InterPro" id="IPR050482">
    <property type="entry name" value="Sensor_HK_TwoCompSys"/>
</dbReference>
<evidence type="ECO:0000256" key="1">
    <source>
        <dbReference type="ARBA" id="ARBA00022679"/>
    </source>
</evidence>
<comment type="caution">
    <text evidence="5">The sequence shown here is derived from an EMBL/GenBank/DDBJ whole genome shotgun (WGS) entry which is preliminary data.</text>
</comment>
<evidence type="ECO:0000256" key="2">
    <source>
        <dbReference type="ARBA" id="ARBA00022777"/>
    </source>
</evidence>
<keyword evidence="3" id="KW-0902">Two-component regulatory system</keyword>
<evidence type="ECO:0000256" key="4">
    <source>
        <dbReference type="SAM" id="Phobius"/>
    </source>
</evidence>
<sequence>MSSSSSSSPSSSWMARSAGSLLRRAVAPLASLGRALLRAVAPIATPLTTTVHGVEVGLMRAAAGLRLVVLLQAGVIVAFNSRTFSDPPLATVVYLATVVLSVAVLFGVRTGPASRRCWVSRADLVGAAVVLVLMPVVVGPNQLIGSSTAWGYPFALTAVVLMAILLPRTETLGWAVVLTVVYVVSSQSGLITRPKPWTVGVNAGGIVGFAVLLSALVGFLRRLGAAADTTVRSAAQIAAEEERDRARRLLHDHAALLAVLADRVDDAALRRQSRGAANEIVGFLAGPAGWDPIPDGTLADVVRESAEPFGDLPLTVTVELATRTPLSAEQADAVAGAVTTLLHNVRAHADARSVVVHADVDDAGTSWEVTVRDDGVGFDPATTPRGFGLARQVVGAAERAGLHVTVDSAPGEGTLVRLQGAVRPPDGAGSAEKGRR</sequence>
<reference evidence="5 6" key="1">
    <citation type="submission" date="2019-06" db="EMBL/GenBank/DDBJ databases">
        <title>Sequencing the genomes of 1000 actinobacteria strains.</title>
        <authorList>
            <person name="Klenk H.-P."/>
        </authorList>
    </citation>
    <scope>NUCLEOTIDE SEQUENCE [LARGE SCALE GENOMIC DNA]</scope>
    <source>
        <strain evidence="5 6">DSM 18607</strain>
    </source>
</reference>
<gene>
    <name evidence="5" type="ORF">FB458_0947</name>
</gene>
<dbReference type="AlphaFoldDB" id="A0A542DXS7"/>
<evidence type="ECO:0000313" key="5">
    <source>
        <dbReference type="EMBL" id="TQJ07876.1"/>
    </source>
</evidence>
<dbReference type="Proteomes" id="UP000317893">
    <property type="component" value="Unassembled WGS sequence"/>
</dbReference>
<feature type="transmembrane region" description="Helical" evidence="4">
    <location>
        <begin position="199"/>
        <end position="220"/>
    </location>
</feature>
<proteinExistence type="predicted"/>
<keyword evidence="4" id="KW-1133">Transmembrane helix</keyword>
<dbReference type="Gene3D" id="3.30.565.10">
    <property type="entry name" value="Histidine kinase-like ATPase, C-terminal domain"/>
    <property type="match status" value="1"/>
</dbReference>
<feature type="transmembrane region" description="Helical" evidence="4">
    <location>
        <begin position="91"/>
        <end position="112"/>
    </location>
</feature>
<accession>A0A542DXS7</accession>
<dbReference type="GO" id="GO:0016301">
    <property type="term" value="F:kinase activity"/>
    <property type="evidence" value="ECO:0007669"/>
    <property type="project" value="UniProtKB-KW"/>
</dbReference>
<feature type="transmembrane region" description="Helical" evidence="4">
    <location>
        <begin position="172"/>
        <end position="192"/>
    </location>
</feature>
<dbReference type="GO" id="GO:0000160">
    <property type="term" value="P:phosphorelay signal transduction system"/>
    <property type="evidence" value="ECO:0007669"/>
    <property type="project" value="UniProtKB-KW"/>
</dbReference>
<protein>
    <submittedName>
        <fullName evidence="5">Signal transduction histidine kinase</fullName>
    </submittedName>
</protein>
<evidence type="ECO:0000313" key="6">
    <source>
        <dbReference type="Proteomes" id="UP000317893"/>
    </source>
</evidence>
<keyword evidence="2 5" id="KW-0418">Kinase</keyword>
<organism evidence="5 6">
    <name type="scientific">Lapillicoccus jejuensis</name>
    <dbReference type="NCBI Taxonomy" id="402171"/>
    <lineage>
        <taxon>Bacteria</taxon>
        <taxon>Bacillati</taxon>
        <taxon>Actinomycetota</taxon>
        <taxon>Actinomycetes</taxon>
        <taxon>Micrococcales</taxon>
        <taxon>Intrasporangiaceae</taxon>
        <taxon>Lapillicoccus</taxon>
    </lineage>
</organism>
<dbReference type="InterPro" id="IPR036890">
    <property type="entry name" value="HATPase_C_sf"/>
</dbReference>
<dbReference type="RefSeq" id="WP_141847204.1">
    <property type="nucleotide sequence ID" value="NZ_BAAAPR010000017.1"/>
</dbReference>
<dbReference type="OrthoDB" id="3473644at2"/>
<name>A0A542DXS7_9MICO</name>
<keyword evidence="1" id="KW-0808">Transferase</keyword>
<evidence type="ECO:0000256" key="3">
    <source>
        <dbReference type="ARBA" id="ARBA00023012"/>
    </source>
</evidence>